<feature type="compositionally biased region" description="Basic and acidic residues" evidence="1">
    <location>
        <begin position="37"/>
        <end position="48"/>
    </location>
</feature>
<comment type="caution">
    <text evidence="2">The sequence shown here is derived from an EMBL/GenBank/DDBJ whole genome shotgun (WGS) entry which is preliminary data.</text>
</comment>
<evidence type="ECO:0000313" key="3">
    <source>
        <dbReference type="Proteomes" id="UP001501638"/>
    </source>
</evidence>
<organism evidence="2 3">
    <name type="scientific">Streptomyces macrosporus</name>
    <dbReference type="NCBI Taxonomy" id="44032"/>
    <lineage>
        <taxon>Bacteria</taxon>
        <taxon>Bacillati</taxon>
        <taxon>Actinomycetota</taxon>
        <taxon>Actinomycetes</taxon>
        <taxon>Kitasatosporales</taxon>
        <taxon>Streptomycetaceae</taxon>
        <taxon>Streptomyces</taxon>
    </lineage>
</organism>
<evidence type="ECO:0000313" key="2">
    <source>
        <dbReference type="EMBL" id="GAA2447777.1"/>
    </source>
</evidence>
<accession>A0ABN3K2T1</accession>
<dbReference type="Proteomes" id="UP001501638">
    <property type="component" value="Unassembled WGS sequence"/>
</dbReference>
<feature type="compositionally biased region" description="Polar residues" evidence="1">
    <location>
        <begin position="52"/>
        <end position="63"/>
    </location>
</feature>
<proteinExistence type="predicted"/>
<name>A0ABN3K2T1_9ACTN</name>
<keyword evidence="3" id="KW-1185">Reference proteome</keyword>
<feature type="region of interest" description="Disordered" evidence="1">
    <location>
        <begin position="1"/>
        <end position="63"/>
    </location>
</feature>
<sequence length="63" mass="6928">MVTGVYAEQGKQGSGWKFSQPDPCRIGGGIVWPLRQGQDRAAPRDRRLVRSSARQGQDQNDAS</sequence>
<reference evidence="2 3" key="1">
    <citation type="journal article" date="2019" name="Int. J. Syst. Evol. Microbiol.">
        <title>The Global Catalogue of Microorganisms (GCM) 10K type strain sequencing project: providing services to taxonomists for standard genome sequencing and annotation.</title>
        <authorList>
            <consortium name="The Broad Institute Genomics Platform"/>
            <consortium name="The Broad Institute Genome Sequencing Center for Infectious Disease"/>
            <person name="Wu L."/>
            <person name="Ma J."/>
        </authorList>
    </citation>
    <scope>NUCLEOTIDE SEQUENCE [LARGE SCALE GENOMIC DNA]</scope>
    <source>
        <strain evidence="2 3">JCM 6305</strain>
    </source>
</reference>
<dbReference type="EMBL" id="BAAASZ010000025">
    <property type="protein sequence ID" value="GAA2447777.1"/>
    <property type="molecule type" value="Genomic_DNA"/>
</dbReference>
<gene>
    <name evidence="2" type="ORF">GCM10010405_33990</name>
</gene>
<protein>
    <submittedName>
        <fullName evidence="2">Uncharacterized protein</fullName>
    </submittedName>
</protein>
<evidence type="ECO:0000256" key="1">
    <source>
        <dbReference type="SAM" id="MobiDB-lite"/>
    </source>
</evidence>